<proteinExistence type="predicted"/>
<feature type="domain" description="PAC" evidence="3">
    <location>
        <begin position="359"/>
        <end position="410"/>
    </location>
</feature>
<feature type="domain" description="GGDEF" evidence="5">
    <location>
        <begin position="693"/>
        <end position="832"/>
    </location>
</feature>
<dbReference type="InterPro" id="IPR000014">
    <property type="entry name" value="PAS"/>
</dbReference>
<feature type="transmembrane region" description="Helical" evidence="1">
    <location>
        <begin position="20"/>
        <end position="42"/>
    </location>
</feature>
<feature type="transmembrane region" description="Helical" evidence="1">
    <location>
        <begin position="180"/>
        <end position="200"/>
    </location>
</feature>
<dbReference type="Gene3D" id="3.30.70.270">
    <property type="match status" value="1"/>
</dbReference>
<dbReference type="Proteomes" id="UP001267710">
    <property type="component" value="Unassembled WGS sequence"/>
</dbReference>
<comment type="caution">
    <text evidence="6">The sequence shown here is derived from an EMBL/GenBank/DDBJ whole genome shotgun (WGS) entry which is preliminary data.</text>
</comment>
<dbReference type="PANTHER" id="PTHR44757">
    <property type="entry name" value="DIGUANYLATE CYCLASE DGCP"/>
    <property type="match status" value="1"/>
</dbReference>
<dbReference type="InterPro" id="IPR013656">
    <property type="entry name" value="PAS_4"/>
</dbReference>
<feature type="domain" description="PAS" evidence="2">
    <location>
        <begin position="535"/>
        <end position="605"/>
    </location>
</feature>
<dbReference type="PANTHER" id="PTHR44757:SF2">
    <property type="entry name" value="BIOFILM ARCHITECTURE MAINTENANCE PROTEIN MBAA"/>
    <property type="match status" value="1"/>
</dbReference>
<dbReference type="SMART" id="SM00086">
    <property type="entry name" value="PAC"/>
    <property type="match status" value="3"/>
</dbReference>
<dbReference type="SMART" id="SM00091">
    <property type="entry name" value="PAS"/>
    <property type="match status" value="2"/>
</dbReference>
<feature type="domain" description="PAC" evidence="3">
    <location>
        <begin position="608"/>
        <end position="661"/>
    </location>
</feature>
<dbReference type="InterPro" id="IPR035919">
    <property type="entry name" value="EAL_sf"/>
</dbReference>
<dbReference type="Pfam" id="PF00563">
    <property type="entry name" value="EAL"/>
    <property type="match status" value="1"/>
</dbReference>
<evidence type="ECO:0000313" key="6">
    <source>
        <dbReference type="EMBL" id="MDR6214757.1"/>
    </source>
</evidence>
<feature type="transmembrane region" description="Helical" evidence="1">
    <location>
        <begin position="54"/>
        <end position="74"/>
    </location>
</feature>
<dbReference type="PROSITE" id="PS50113">
    <property type="entry name" value="PAC"/>
    <property type="match status" value="3"/>
</dbReference>
<evidence type="ECO:0000259" key="2">
    <source>
        <dbReference type="PROSITE" id="PS50112"/>
    </source>
</evidence>
<dbReference type="CDD" id="cd00130">
    <property type="entry name" value="PAS"/>
    <property type="match status" value="2"/>
</dbReference>
<dbReference type="Pfam" id="PF08448">
    <property type="entry name" value="PAS_4"/>
    <property type="match status" value="2"/>
</dbReference>
<protein>
    <submittedName>
        <fullName evidence="6">Diguanylate cyclase (GGDEF)-like protein/PAS domain S-box-containing protein</fullName>
    </submittedName>
</protein>
<dbReference type="InterPro" id="IPR013655">
    <property type="entry name" value="PAS_fold_3"/>
</dbReference>
<accession>A0ABU1ID81</accession>
<dbReference type="CDD" id="cd01948">
    <property type="entry name" value="EAL"/>
    <property type="match status" value="1"/>
</dbReference>
<feature type="domain" description="EAL" evidence="4">
    <location>
        <begin position="841"/>
        <end position="1095"/>
    </location>
</feature>
<feature type="transmembrane region" description="Helical" evidence="1">
    <location>
        <begin position="212"/>
        <end position="230"/>
    </location>
</feature>
<dbReference type="Pfam" id="PF00990">
    <property type="entry name" value="GGDEF"/>
    <property type="match status" value="1"/>
</dbReference>
<keyword evidence="1" id="KW-1133">Transmembrane helix</keyword>
<dbReference type="NCBIfam" id="TIGR00254">
    <property type="entry name" value="GGDEF"/>
    <property type="match status" value="1"/>
</dbReference>
<dbReference type="InterPro" id="IPR000700">
    <property type="entry name" value="PAS-assoc_C"/>
</dbReference>
<dbReference type="InterPro" id="IPR029787">
    <property type="entry name" value="Nucleotide_cyclase"/>
</dbReference>
<feature type="transmembrane region" description="Helical" evidence="1">
    <location>
        <begin position="117"/>
        <end position="136"/>
    </location>
</feature>
<dbReference type="SUPFAM" id="SSF141868">
    <property type="entry name" value="EAL domain-like"/>
    <property type="match status" value="1"/>
</dbReference>
<dbReference type="InterPro" id="IPR035965">
    <property type="entry name" value="PAS-like_dom_sf"/>
</dbReference>
<organism evidence="6 7">
    <name type="scientific">Paracidovorax wautersii</name>
    <dbReference type="NCBI Taxonomy" id="1177982"/>
    <lineage>
        <taxon>Bacteria</taxon>
        <taxon>Pseudomonadati</taxon>
        <taxon>Pseudomonadota</taxon>
        <taxon>Betaproteobacteria</taxon>
        <taxon>Burkholderiales</taxon>
        <taxon>Comamonadaceae</taxon>
        <taxon>Paracidovorax</taxon>
    </lineage>
</organism>
<keyword evidence="1" id="KW-0812">Transmembrane</keyword>
<dbReference type="InterPro" id="IPR043128">
    <property type="entry name" value="Rev_trsase/Diguanyl_cyclase"/>
</dbReference>
<dbReference type="SUPFAM" id="SSF55073">
    <property type="entry name" value="Nucleotide cyclase"/>
    <property type="match status" value="1"/>
</dbReference>
<dbReference type="PROSITE" id="PS50883">
    <property type="entry name" value="EAL"/>
    <property type="match status" value="1"/>
</dbReference>
<dbReference type="Gene3D" id="3.20.20.450">
    <property type="entry name" value="EAL domain"/>
    <property type="match status" value="1"/>
</dbReference>
<keyword evidence="7" id="KW-1185">Reference proteome</keyword>
<evidence type="ECO:0000259" key="5">
    <source>
        <dbReference type="PROSITE" id="PS50887"/>
    </source>
</evidence>
<dbReference type="SMART" id="SM00267">
    <property type="entry name" value="GGDEF"/>
    <property type="match status" value="1"/>
</dbReference>
<dbReference type="SUPFAM" id="SSF55785">
    <property type="entry name" value="PYP-like sensor domain (PAS domain)"/>
    <property type="match status" value="3"/>
</dbReference>
<dbReference type="NCBIfam" id="TIGR00229">
    <property type="entry name" value="sensory_box"/>
    <property type="match status" value="1"/>
</dbReference>
<dbReference type="SMART" id="SM00052">
    <property type="entry name" value="EAL"/>
    <property type="match status" value="1"/>
</dbReference>
<evidence type="ECO:0000259" key="3">
    <source>
        <dbReference type="PROSITE" id="PS50113"/>
    </source>
</evidence>
<evidence type="ECO:0000256" key="1">
    <source>
        <dbReference type="SAM" id="Phobius"/>
    </source>
</evidence>
<dbReference type="InterPro" id="IPR001633">
    <property type="entry name" value="EAL_dom"/>
</dbReference>
<evidence type="ECO:0000313" key="7">
    <source>
        <dbReference type="Proteomes" id="UP001267710"/>
    </source>
</evidence>
<dbReference type="Gene3D" id="3.30.450.20">
    <property type="entry name" value="PAS domain"/>
    <property type="match status" value="3"/>
</dbReference>
<dbReference type="InterPro" id="IPR000160">
    <property type="entry name" value="GGDEF_dom"/>
</dbReference>
<feature type="transmembrane region" description="Helical" evidence="1">
    <location>
        <begin position="148"/>
        <end position="168"/>
    </location>
</feature>
<dbReference type="PROSITE" id="PS50112">
    <property type="entry name" value="PAS"/>
    <property type="match status" value="1"/>
</dbReference>
<dbReference type="CDD" id="cd01949">
    <property type="entry name" value="GGDEF"/>
    <property type="match status" value="1"/>
</dbReference>
<name>A0ABU1ID81_9BURK</name>
<dbReference type="Pfam" id="PF17159">
    <property type="entry name" value="MASE3"/>
    <property type="match status" value="1"/>
</dbReference>
<dbReference type="RefSeq" id="WP_309829077.1">
    <property type="nucleotide sequence ID" value="NZ_JAVIZX010000001.1"/>
</dbReference>
<dbReference type="Pfam" id="PF08447">
    <property type="entry name" value="PAS_3"/>
    <property type="match status" value="1"/>
</dbReference>
<dbReference type="PROSITE" id="PS50887">
    <property type="entry name" value="GGDEF"/>
    <property type="match status" value="1"/>
</dbReference>
<dbReference type="InterPro" id="IPR052155">
    <property type="entry name" value="Biofilm_reg_signaling"/>
</dbReference>
<dbReference type="EMBL" id="JAVIZX010000001">
    <property type="protein sequence ID" value="MDR6214757.1"/>
    <property type="molecule type" value="Genomic_DNA"/>
</dbReference>
<evidence type="ECO:0000259" key="4">
    <source>
        <dbReference type="PROSITE" id="PS50883"/>
    </source>
</evidence>
<feature type="domain" description="PAC" evidence="3">
    <location>
        <begin position="483"/>
        <end position="534"/>
    </location>
</feature>
<keyword evidence="1" id="KW-0472">Membrane</keyword>
<reference evidence="6 7" key="1">
    <citation type="submission" date="2023-08" db="EMBL/GenBank/DDBJ databases">
        <title>Functional and genomic diversity of the sorghum phyllosphere microbiome.</title>
        <authorList>
            <person name="Shade A."/>
        </authorList>
    </citation>
    <scope>NUCLEOTIDE SEQUENCE [LARGE SCALE GENOMIC DNA]</scope>
    <source>
        <strain evidence="6 7">SORGH_AS_0335</strain>
    </source>
</reference>
<sequence>MKPVTPLHPVTRALLSDAPAVTVVLVVAVLALLLVPMVQLLGGGRQGLYGLEPFLDLVIVLIGLLGVAVSLHMLDDTVQERANTLVFGLATAAVCNFLHTLLQHRVDIPGSGARADVALYFSMLARVVESLTLLAFSLRVTAPGPGRAWAAGAAAMSLALVWSGAGPLPGWMALARRPDHLAAVSVLCAAAFALAAALLSRRGPEHRTGREHLVAWAALALAVAEAGSLARGDFPLAADTAVHALRVLGYALLFQAVFVAGIRTPYARARQAEAQLRESETRLQLLGRNLPGSVLYQLVRERDGRRHFVHMGDAIARLNGVQAQEVVRDAAVLYQQILPEDRGINALAEEQSYRTMGVSDSVVRMRRPDGQLRWMRMSASPRALEEGRVIWDGVLTDVTEQREAERLSRAKDMQLAGLLQHLPGGVTRLGRDLRILYVNPLQAEWLHCTVSALEGQLLPEVLPQDRMAQVRPHLEQAFAGQTVTFENRIDYEDGTHFRHTTLVPEMEPDGRVNAVVLFAYDLTDQRRMAQELIQQRTQLASLVSAIPDMVFLKDVDGRYLSCNPAFERYAGRSEGDIVGLSDSDLVPPAEAERVRGLDQRAMEAWQPLVYEETLTFAEDGYVGRFETIKTPIRDLHGRVVGVLGVCRDITDRKKAEQEIERLAFYDALTGLPNRRLLLDRLQRAATACQRSRHLGALLFIDLDNFKDLNDTLGHDMGDQLLAQVAARLVDCVRETDTVARFGGDEFVVMLENLSAEINEAANQAEHVAEKLLAQLNQPFRLGTAPPHYSTPSIGITLFGDQRCSVDELLKRADLAMYQAKAAGRNTQRFFDPDMQAQVNARSQLEADLRQGLARGEFSVHYQPVVDERTRLCGAEALVRWKHPVRGMVSPAEFIPVAEQTALILPLGRFVLRTACEQLVRWGGHADTQHLSISVNVSARQFRQPAFVSEVLEILAETGARSSLLKLELTESMLLGDIEDTIARMALLKKEGVGFSLDDFGTGYSSLSYLKRLPLDQIKIDQSFVRDVLSDPNDAAIVRTILALAKSLDLQVVAEGVETMGQLSFLKLHGCDGFQGYLFGRPSTAQQFEREQLPMTDTVAPGLG</sequence>
<gene>
    <name evidence="6" type="ORF">QE399_002446</name>
</gene>
<dbReference type="InterPro" id="IPR001610">
    <property type="entry name" value="PAC"/>
</dbReference>
<dbReference type="InterPro" id="IPR033425">
    <property type="entry name" value="MASE3"/>
</dbReference>